<feature type="region of interest" description="Disordered" evidence="1">
    <location>
        <begin position="1"/>
        <end position="66"/>
    </location>
</feature>
<comment type="caution">
    <text evidence="2">The sequence shown here is derived from an EMBL/GenBank/DDBJ whole genome shotgun (WGS) entry which is preliminary data.</text>
</comment>
<evidence type="ECO:0000256" key="1">
    <source>
        <dbReference type="SAM" id="MobiDB-lite"/>
    </source>
</evidence>
<reference evidence="2" key="1">
    <citation type="journal article" date="2023" name="Access Microbiol">
        <title>De-novo genome assembly for Akanthomyces muscarius, a biocontrol agent of insect agricultural pests.</title>
        <authorList>
            <person name="Erdos Z."/>
            <person name="Studholme D.J."/>
            <person name="Raymond B."/>
            <person name="Sharma M."/>
        </authorList>
    </citation>
    <scope>NUCLEOTIDE SEQUENCE</scope>
    <source>
        <strain evidence="2">Ve6</strain>
    </source>
</reference>
<dbReference type="EMBL" id="JAJHUN010000011">
    <property type="protein sequence ID" value="KAJ4144672.1"/>
    <property type="molecule type" value="Genomic_DNA"/>
</dbReference>
<feature type="compositionally biased region" description="Basic and acidic residues" evidence="1">
    <location>
        <begin position="51"/>
        <end position="66"/>
    </location>
</feature>
<accession>A0A9W8UER9</accession>
<keyword evidence="3" id="KW-1185">Reference proteome</keyword>
<sequence>MFLPKRPPLPGRRPPICRRQATQLRVKQRDTRQPARPGSVGGQHKRLQSTWEEHGRQRRKEVFRTH</sequence>
<name>A0A9W8UER9_AKAMU</name>
<organism evidence="2 3">
    <name type="scientific">Akanthomyces muscarius</name>
    <name type="common">Entomopathogenic fungus</name>
    <name type="synonym">Lecanicillium muscarium</name>
    <dbReference type="NCBI Taxonomy" id="2231603"/>
    <lineage>
        <taxon>Eukaryota</taxon>
        <taxon>Fungi</taxon>
        <taxon>Dikarya</taxon>
        <taxon>Ascomycota</taxon>
        <taxon>Pezizomycotina</taxon>
        <taxon>Sordariomycetes</taxon>
        <taxon>Hypocreomycetidae</taxon>
        <taxon>Hypocreales</taxon>
        <taxon>Cordycipitaceae</taxon>
        <taxon>Akanthomyces</taxon>
    </lineage>
</organism>
<dbReference type="RefSeq" id="XP_056048342.1">
    <property type="nucleotide sequence ID" value="XM_056194330.1"/>
</dbReference>
<evidence type="ECO:0000313" key="2">
    <source>
        <dbReference type="EMBL" id="KAJ4144672.1"/>
    </source>
</evidence>
<dbReference type="AlphaFoldDB" id="A0A9W8UER9"/>
<dbReference type="KEGG" id="amus:LMH87_003546"/>
<protein>
    <submittedName>
        <fullName evidence="2">Uncharacterized protein</fullName>
    </submittedName>
</protein>
<feature type="compositionally biased region" description="Pro residues" evidence="1">
    <location>
        <begin position="1"/>
        <end position="13"/>
    </location>
</feature>
<evidence type="ECO:0000313" key="3">
    <source>
        <dbReference type="Proteomes" id="UP001144673"/>
    </source>
</evidence>
<gene>
    <name evidence="2" type="ORF">LMH87_003546</name>
</gene>
<dbReference type="Proteomes" id="UP001144673">
    <property type="component" value="Chromosome 2"/>
</dbReference>
<dbReference type="GeneID" id="80890705"/>
<proteinExistence type="predicted"/>